<gene>
    <name evidence="5" type="primary">msrB</name>
    <name evidence="5" type="ORF">ACFQ00_08880</name>
</gene>
<proteinExistence type="predicted"/>
<keyword evidence="6" id="KW-1185">Reference proteome</keyword>
<dbReference type="InterPro" id="IPR011057">
    <property type="entry name" value="Mss4-like_sf"/>
</dbReference>
<reference evidence="6" key="1">
    <citation type="journal article" date="2019" name="Int. J. Syst. Evol. Microbiol.">
        <title>The Global Catalogue of Microorganisms (GCM) 10K type strain sequencing project: providing services to taxonomists for standard genome sequencing and annotation.</title>
        <authorList>
            <consortium name="The Broad Institute Genomics Platform"/>
            <consortium name="The Broad Institute Genome Sequencing Center for Infectious Disease"/>
            <person name="Wu L."/>
            <person name="Ma J."/>
        </authorList>
    </citation>
    <scope>NUCLEOTIDE SEQUENCE [LARGE SCALE GENOMIC DNA]</scope>
    <source>
        <strain evidence="6">CCUG 52537</strain>
    </source>
</reference>
<comment type="caution">
    <text evidence="5">The sequence shown here is derived from an EMBL/GenBank/DDBJ whole genome shotgun (WGS) entry which is preliminary data.</text>
</comment>
<dbReference type="PROSITE" id="PS51790">
    <property type="entry name" value="MSRB"/>
    <property type="match status" value="1"/>
</dbReference>
<evidence type="ECO:0000313" key="5">
    <source>
        <dbReference type="EMBL" id="MFD0848435.1"/>
    </source>
</evidence>
<evidence type="ECO:0000313" key="6">
    <source>
        <dbReference type="Proteomes" id="UP001597124"/>
    </source>
</evidence>
<dbReference type="EMBL" id="JBHTIK010000005">
    <property type="protein sequence ID" value="MFD0848435.1"/>
    <property type="molecule type" value="Genomic_DNA"/>
</dbReference>
<comment type="catalytic activity">
    <reaction evidence="3">
        <text>L-methionyl-[protein] + [thioredoxin]-disulfide + H2O = L-methionyl-(R)-S-oxide-[protein] + [thioredoxin]-dithiol</text>
        <dbReference type="Rhea" id="RHEA:24164"/>
        <dbReference type="Rhea" id="RHEA-COMP:10698"/>
        <dbReference type="Rhea" id="RHEA-COMP:10700"/>
        <dbReference type="Rhea" id="RHEA-COMP:12313"/>
        <dbReference type="Rhea" id="RHEA-COMP:12314"/>
        <dbReference type="ChEBI" id="CHEBI:15377"/>
        <dbReference type="ChEBI" id="CHEBI:16044"/>
        <dbReference type="ChEBI" id="CHEBI:29950"/>
        <dbReference type="ChEBI" id="CHEBI:45764"/>
        <dbReference type="ChEBI" id="CHEBI:50058"/>
        <dbReference type="EC" id="1.8.4.12"/>
    </reaction>
</comment>
<evidence type="ECO:0000256" key="2">
    <source>
        <dbReference type="ARBA" id="ARBA00023002"/>
    </source>
</evidence>
<dbReference type="InterPro" id="IPR002579">
    <property type="entry name" value="Met_Sox_Rdtase_MsrB_dom"/>
</dbReference>
<dbReference type="NCBIfam" id="TIGR00357">
    <property type="entry name" value="peptide-methionine (R)-S-oxide reductase MsrB"/>
    <property type="match status" value="1"/>
</dbReference>
<feature type="domain" description="MsrB" evidence="4">
    <location>
        <begin position="40"/>
        <end position="161"/>
    </location>
</feature>
<organism evidence="5 6">
    <name type="scientific">Sphingosinicella xenopeptidilytica</name>
    <dbReference type="NCBI Taxonomy" id="364098"/>
    <lineage>
        <taxon>Bacteria</taxon>
        <taxon>Pseudomonadati</taxon>
        <taxon>Pseudomonadota</taxon>
        <taxon>Alphaproteobacteria</taxon>
        <taxon>Sphingomonadales</taxon>
        <taxon>Sphingosinicellaceae</taxon>
        <taxon>Sphingosinicella</taxon>
    </lineage>
</organism>
<sequence length="163" mass="17710">MIRREFLGLGAGLLGAGLMGHRALAGDEKPVGDFPVRYSDAEWKRRLTGEQYYILRKAGTERAFTSPLLKEKRKGTFTCAGCALPVYRSADKYDSGTGWPSFTRAIPNAVATKTDLTLGMVRREVHCRRCGGHLGHVFSDGPPPTGTRHCINGDALGFVPATT</sequence>
<evidence type="ECO:0000256" key="1">
    <source>
        <dbReference type="ARBA" id="ARBA00012499"/>
    </source>
</evidence>
<accession>A0ABW3C277</accession>
<dbReference type="InterPro" id="IPR028427">
    <property type="entry name" value="Met_Sox_Rdtase_MsrB"/>
</dbReference>
<evidence type="ECO:0000259" key="4">
    <source>
        <dbReference type="PROSITE" id="PS51790"/>
    </source>
</evidence>
<name>A0ABW3C277_SPHXN</name>
<dbReference type="Gene3D" id="2.170.150.20">
    <property type="entry name" value="Peptide methionine sulfoxide reductase"/>
    <property type="match status" value="1"/>
</dbReference>
<dbReference type="PANTHER" id="PTHR10173">
    <property type="entry name" value="METHIONINE SULFOXIDE REDUCTASE"/>
    <property type="match status" value="1"/>
</dbReference>
<dbReference type="Proteomes" id="UP001597124">
    <property type="component" value="Unassembled WGS sequence"/>
</dbReference>
<dbReference type="Pfam" id="PF01641">
    <property type="entry name" value="SelR"/>
    <property type="match status" value="1"/>
</dbReference>
<dbReference type="GO" id="GO:0033743">
    <property type="term" value="F:peptide-methionine (R)-S-oxide reductase activity"/>
    <property type="evidence" value="ECO:0007669"/>
    <property type="project" value="UniProtKB-EC"/>
</dbReference>
<evidence type="ECO:0000256" key="3">
    <source>
        <dbReference type="ARBA" id="ARBA00048488"/>
    </source>
</evidence>
<protein>
    <recommendedName>
        <fullName evidence="1">peptide-methionine (R)-S-oxide reductase</fullName>
        <ecNumber evidence="1">1.8.4.12</ecNumber>
    </recommendedName>
</protein>
<dbReference type="PANTHER" id="PTHR10173:SF57">
    <property type="entry name" value="PEPTIDE-METHIONINE (R)-S-OXIDE REDUCTASE"/>
    <property type="match status" value="1"/>
</dbReference>
<dbReference type="RefSeq" id="WP_381489179.1">
    <property type="nucleotide sequence ID" value="NZ_JBHTIK010000005.1"/>
</dbReference>
<dbReference type="EC" id="1.8.4.12" evidence="1"/>
<keyword evidence="2 5" id="KW-0560">Oxidoreductase</keyword>
<dbReference type="SUPFAM" id="SSF51316">
    <property type="entry name" value="Mss4-like"/>
    <property type="match status" value="1"/>
</dbReference>